<dbReference type="PROSITE" id="PS50240">
    <property type="entry name" value="TRYPSIN_DOM"/>
    <property type="match status" value="1"/>
</dbReference>
<dbReference type="EMBL" id="ADTU01027843">
    <property type="status" value="NOT_ANNOTATED_CDS"/>
    <property type="molecule type" value="Genomic_DNA"/>
</dbReference>
<dbReference type="PANTHER" id="PTHR24250">
    <property type="entry name" value="CHYMOTRYPSIN-RELATED"/>
    <property type="match status" value="1"/>
</dbReference>
<gene>
    <name evidence="3" type="primary">105625069</name>
</gene>
<dbReference type="OrthoDB" id="8030239at2759"/>
<keyword evidence="1" id="KW-1015">Disulfide bond</keyword>
<dbReference type="EMBL" id="ADTU01027842">
    <property type="status" value="NOT_ANNOTATED_CDS"/>
    <property type="molecule type" value="Genomic_DNA"/>
</dbReference>
<proteinExistence type="predicted"/>
<dbReference type="EMBL" id="ADTU01027841">
    <property type="status" value="NOT_ANNOTATED_CDS"/>
    <property type="molecule type" value="Genomic_DNA"/>
</dbReference>
<dbReference type="Pfam" id="PF00089">
    <property type="entry name" value="Trypsin"/>
    <property type="match status" value="2"/>
</dbReference>
<dbReference type="Gene3D" id="2.40.10.10">
    <property type="entry name" value="Trypsin-like serine proteases"/>
    <property type="match status" value="3"/>
</dbReference>
<protein>
    <recommendedName>
        <fullName evidence="2">Peptidase S1 domain-containing protein</fullName>
    </recommendedName>
</protein>
<dbReference type="SUPFAM" id="SSF50494">
    <property type="entry name" value="Trypsin-like serine proteases"/>
    <property type="match status" value="2"/>
</dbReference>
<dbReference type="InParanoid" id="A0A158NW94"/>
<evidence type="ECO:0000313" key="4">
    <source>
        <dbReference type="Proteomes" id="UP000005205"/>
    </source>
</evidence>
<dbReference type="InterPro" id="IPR043504">
    <property type="entry name" value="Peptidase_S1_PA_chymotrypsin"/>
</dbReference>
<dbReference type="AlphaFoldDB" id="A0A158NW94"/>
<reference evidence="3" key="2">
    <citation type="submission" date="2016-04" db="UniProtKB">
        <authorList>
            <consortium name="EnsemblMetazoa"/>
        </authorList>
    </citation>
    <scope>IDENTIFICATION</scope>
</reference>
<feature type="domain" description="Peptidase S1" evidence="2">
    <location>
        <begin position="139"/>
        <end position="361"/>
    </location>
</feature>
<dbReference type="SMR" id="A0A158NW94"/>
<dbReference type="SMART" id="SM00020">
    <property type="entry name" value="Tryp_SPc"/>
    <property type="match status" value="1"/>
</dbReference>
<dbReference type="InterPro" id="IPR009003">
    <property type="entry name" value="Peptidase_S1_PA"/>
</dbReference>
<evidence type="ECO:0000313" key="3">
    <source>
        <dbReference type="EnsemblMetazoa" id="XP_012061802.1"/>
    </source>
</evidence>
<dbReference type="GO" id="GO:0006508">
    <property type="term" value="P:proteolysis"/>
    <property type="evidence" value="ECO:0007669"/>
    <property type="project" value="InterPro"/>
</dbReference>
<dbReference type="GO" id="GO:0004252">
    <property type="term" value="F:serine-type endopeptidase activity"/>
    <property type="evidence" value="ECO:0007669"/>
    <property type="project" value="InterPro"/>
</dbReference>
<dbReference type="Proteomes" id="UP000005205">
    <property type="component" value="Unassembled WGS sequence"/>
</dbReference>
<organism evidence="3 4">
    <name type="scientific">Atta cephalotes</name>
    <name type="common">Leafcutter ant</name>
    <dbReference type="NCBI Taxonomy" id="12957"/>
    <lineage>
        <taxon>Eukaryota</taxon>
        <taxon>Metazoa</taxon>
        <taxon>Ecdysozoa</taxon>
        <taxon>Arthropoda</taxon>
        <taxon>Hexapoda</taxon>
        <taxon>Insecta</taxon>
        <taxon>Pterygota</taxon>
        <taxon>Neoptera</taxon>
        <taxon>Endopterygota</taxon>
        <taxon>Hymenoptera</taxon>
        <taxon>Apocrita</taxon>
        <taxon>Aculeata</taxon>
        <taxon>Formicoidea</taxon>
        <taxon>Formicidae</taxon>
        <taxon>Myrmicinae</taxon>
        <taxon>Atta</taxon>
    </lineage>
</organism>
<dbReference type="InterPro" id="IPR001254">
    <property type="entry name" value="Trypsin_dom"/>
</dbReference>
<dbReference type="EnsemblMetazoa" id="XM_012206412.1">
    <property type="protein sequence ID" value="XP_012061802.1"/>
    <property type="gene ID" value="LOC105625069"/>
</dbReference>
<accession>A0A158NW94</accession>
<name>A0A158NW94_ATTCE</name>
<reference evidence="4" key="1">
    <citation type="journal article" date="2011" name="PLoS Genet.">
        <title>The genome sequence of the leaf-cutter ant Atta cephalotes reveals insights into its obligate symbiotic lifestyle.</title>
        <authorList>
            <person name="Suen G."/>
            <person name="Teiling C."/>
            <person name="Li L."/>
            <person name="Holt C."/>
            <person name="Abouheif E."/>
            <person name="Bornberg-Bauer E."/>
            <person name="Bouffard P."/>
            <person name="Caldera E.J."/>
            <person name="Cash E."/>
            <person name="Cavanaugh A."/>
            <person name="Denas O."/>
            <person name="Elhaik E."/>
            <person name="Fave M.J."/>
            <person name="Gadau J."/>
            <person name="Gibson J.D."/>
            <person name="Graur D."/>
            <person name="Grubbs K.J."/>
            <person name="Hagen D.E."/>
            <person name="Harkins T.T."/>
            <person name="Helmkampf M."/>
            <person name="Hu H."/>
            <person name="Johnson B.R."/>
            <person name="Kim J."/>
            <person name="Marsh S.E."/>
            <person name="Moeller J.A."/>
            <person name="Munoz-Torres M.C."/>
            <person name="Murphy M.C."/>
            <person name="Naughton M.C."/>
            <person name="Nigam S."/>
            <person name="Overson R."/>
            <person name="Rajakumar R."/>
            <person name="Reese J.T."/>
            <person name="Scott J.J."/>
            <person name="Smith C.R."/>
            <person name="Tao S."/>
            <person name="Tsutsui N.D."/>
            <person name="Viljakainen L."/>
            <person name="Wissler L."/>
            <person name="Yandell M.D."/>
            <person name="Zimmer F."/>
            <person name="Taylor J."/>
            <person name="Slater S.C."/>
            <person name="Clifton S.W."/>
            <person name="Warren W.C."/>
            <person name="Elsik C.G."/>
            <person name="Smith C.D."/>
            <person name="Weinstock G.M."/>
            <person name="Gerardo N.M."/>
            <person name="Currie C.R."/>
        </authorList>
    </citation>
    <scope>NUCLEOTIDE SEQUENCE [LARGE SCALE GENOMIC DNA]</scope>
</reference>
<dbReference type="KEGG" id="acep:105625069"/>
<keyword evidence="4" id="KW-1185">Reference proteome</keyword>
<sequence length="362" mass="40441">MSYLVEIFSNANLIDTFVKSEITFNEIIRLECDSAKIQVHIGINSLNDTGYRHNVGSINVHQNYDELLCFNDIALIHLSDPINHCNVLVYPINLPKSNKNFEGKPCILSGWTNTTNGDLQQTELIIDKQKECAKRHWELTDSHICTTAQNRTNEYKIDLGAPLVANGVQIGIASFTCSGEPDVYTSVSSFLLECDSAKIQVHVGINSLNDTGYRHNVGSINVHQNYDELLCFNDIALVHLSDPIKQRNVLVYPINLPKPNKNFEGKPCLLSGWTNTTNGDLQQTELVIDKQKECATRHWELTDSHICTTAQNRTNEYKNDLGAPLVANGVQIGIASFTCSGEPDVYTRVSSFLSWIKANLKN</sequence>
<evidence type="ECO:0000259" key="2">
    <source>
        <dbReference type="PROSITE" id="PS50240"/>
    </source>
</evidence>
<evidence type="ECO:0000256" key="1">
    <source>
        <dbReference type="ARBA" id="ARBA00023157"/>
    </source>
</evidence>